<dbReference type="Proteomes" id="UP000298246">
    <property type="component" value="Unassembled WGS sequence"/>
</dbReference>
<protein>
    <submittedName>
        <fullName evidence="3">HAD family hydrolase</fullName>
    </submittedName>
</protein>
<dbReference type="SUPFAM" id="SSF56784">
    <property type="entry name" value="HAD-like"/>
    <property type="match status" value="1"/>
</dbReference>
<dbReference type="InterPro" id="IPR023214">
    <property type="entry name" value="HAD_sf"/>
</dbReference>
<dbReference type="OrthoDB" id="6101375at2"/>
<evidence type="ECO:0000256" key="1">
    <source>
        <dbReference type="ARBA" id="ARBA00022801"/>
    </source>
</evidence>
<evidence type="ECO:0000256" key="2">
    <source>
        <dbReference type="ARBA" id="ARBA00022842"/>
    </source>
</evidence>
<dbReference type="GO" id="GO:0016787">
    <property type="term" value="F:hydrolase activity"/>
    <property type="evidence" value="ECO:0007669"/>
    <property type="project" value="UniProtKB-KW"/>
</dbReference>
<gene>
    <name evidence="3" type="ORF">B5M42_07395</name>
</gene>
<dbReference type="Gene3D" id="1.10.150.240">
    <property type="entry name" value="Putative phosphatase, domain 2"/>
    <property type="match status" value="1"/>
</dbReference>
<dbReference type="InterPro" id="IPR023198">
    <property type="entry name" value="PGP-like_dom2"/>
</dbReference>
<dbReference type="SFLD" id="SFLDG01129">
    <property type="entry name" value="C1.5:_HAD__Beta-PGM__Phosphata"/>
    <property type="match status" value="1"/>
</dbReference>
<comment type="caution">
    <text evidence="3">The sequence shown here is derived from an EMBL/GenBank/DDBJ whole genome shotgun (WGS) entry which is preliminary data.</text>
</comment>
<sequence length="247" mass="28369">MKQQTILFDLDDTLAHCNKYFDIVIEQFIDLMLTWYSGHELTPADIRAKQLELDLAGVQIHGFMAERFPQSFVETYRWYAERYDRTTSSDEEERLLALGHTVYAFTVEPYPHMSETLHTLQNDGHKLYLYTGGDAGIQMKKVRALGLDAFFQDRIFVTLHKTTEFMETLLHELELERSATWMIGNSLRTDVLPALHAGIHAIHIPAEREWPYNIVDIDVTPRGAFLQLRSLLDVPAAIAGFARKAAL</sequence>
<proteinExistence type="predicted"/>
<keyword evidence="4" id="KW-1185">Reference proteome</keyword>
<dbReference type="SFLD" id="SFLDS00003">
    <property type="entry name" value="Haloacid_Dehalogenase"/>
    <property type="match status" value="1"/>
</dbReference>
<dbReference type="PANTHER" id="PTHR46470">
    <property type="entry name" value="N-ACYLNEURAMINATE-9-PHOSPHATASE"/>
    <property type="match status" value="1"/>
</dbReference>
<name>A0A4Y8Q5I4_9BACL</name>
<keyword evidence="1 3" id="KW-0378">Hydrolase</keyword>
<evidence type="ECO:0000313" key="4">
    <source>
        <dbReference type="Proteomes" id="UP000298246"/>
    </source>
</evidence>
<reference evidence="3 4" key="1">
    <citation type="submission" date="2017-03" db="EMBL/GenBank/DDBJ databases">
        <title>Isolation of Levoglucosan Utilizing Bacteria.</title>
        <authorList>
            <person name="Arya A.S."/>
        </authorList>
    </citation>
    <scope>NUCLEOTIDE SEQUENCE [LARGE SCALE GENOMIC DNA]</scope>
    <source>
        <strain evidence="3 4">MEC069</strain>
    </source>
</reference>
<keyword evidence="2" id="KW-0460">Magnesium</keyword>
<dbReference type="InterPro" id="IPR036412">
    <property type="entry name" value="HAD-like_sf"/>
</dbReference>
<accession>A0A4Y8Q5I4</accession>
<dbReference type="EMBL" id="MYFO01000007">
    <property type="protein sequence ID" value="TFE89387.1"/>
    <property type="molecule type" value="Genomic_DNA"/>
</dbReference>
<dbReference type="AlphaFoldDB" id="A0A4Y8Q5I4"/>
<evidence type="ECO:0000313" key="3">
    <source>
        <dbReference type="EMBL" id="TFE89387.1"/>
    </source>
</evidence>
<organism evidence="3 4">
    <name type="scientific">Paenibacillus athensensis</name>
    <dbReference type="NCBI Taxonomy" id="1967502"/>
    <lineage>
        <taxon>Bacteria</taxon>
        <taxon>Bacillati</taxon>
        <taxon>Bacillota</taxon>
        <taxon>Bacilli</taxon>
        <taxon>Bacillales</taxon>
        <taxon>Paenibacillaceae</taxon>
        <taxon>Paenibacillus</taxon>
    </lineage>
</organism>
<dbReference type="InterPro" id="IPR051400">
    <property type="entry name" value="HAD-like_hydrolase"/>
</dbReference>
<dbReference type="Gene3D" id="3.40.50.1000">
    <property type="entry name" value="HAD superfamily/HAD-like"/>
    <property type="match status" value="1"/>
</dbReference>
<dbReference type="Pfam" id="PF00702">
    <property type="entry name" value="Hydrolase"/>
    <property type="match status" value="1"/>
</dbReference>